<feature type="compositionally biased region" description="Low complexity" evidence="1">
    <location>
        <begin position="22"/>
        <end position="39"/>
    </location>
</feature>
<proteinExistence type="predicted"/>
<sequence length="525" mass="54151">MTAPSTTPPGDGPAGADGAGPDGAAADAAAGAAAAPTGGDAPGPGGASAAPDEPAAENRFVLWLRGLDLPRRPGWIGGVCAGVADRLGIDPLIVRGIVLVVAVLGGPALLLYAAGWLLLPDQDGALPVERLLRGRLDRVHAGIGVLLLASMLPVAQGFWSLGSAYTGVDAWAPTTGRALWSAVVLGLIAGFVVWIVRRSRRRGEERAPAAAETAAHQGPLAPPAPQDRRPSSPEAVAEWRERQEAWRAEREAFRAQQSASARETARARAEEAQRAARAVTAARLERQRLRRAANPRLRASLVLLAVGAAALAGALASLTASGSTATVVGFATATLVLGVVIVLAGPLRRRTITLIVLSLLTLLTATTAALLPPDRTFLPITGSYGLSNASPGRYATLAASDLSIVAFPEVESEEPLDLWVGAGRVSLTWVEGTAVRIESSSENTDLRIVDADGRDVGTPREVRTVDGRQLWTQTFGDPAATPFVVRITQEGGSIRVLDPSDTTESGAASDATTPSTATPATGAAR</sequence>
<evidence type="ECO:0000313" key="5">
    <source>
        <dbReference type="Proteomes" id="UP000465031"/>
    </source>
</evidence>
<feature type="compositionally biased region" description="Low complexity" evidence="1">
    <location>
        <begin position="505"/>
        <end position="525"/>
    </location>
</feature>
<dbReference type="RefSeq" id="WP_158286086.1">
    <property type="nucleotide sequence ID" value="NZ_CP047186.1"/>
</dbReference>
<evidence type="ECO:0000256" key="1">
    <source>
        <dbReference type="SAM" id="MobiDB-lite"/>
    </source>
</evidence>
<keyword evidence="2" id="KW-0812">Transmembrane</keyword>
<feature type="transmembrane region" description="Helical" evidence="2">
    <location>
        <begin position="297"/>
        <end position="318"/>
    </location>
</feature>
<feature type="transmembrane region" description="Helical" evidence="2">
    <location>
        <begin position="139"/>
        <end position="159"/>
    </location>
</feature>
<keyword evidence="2" id="KW-1133">Transmembrane helix</keyword>
<feature type="transmembrane region" description="Helical" evidence="2">
    <location>
        <begin position="92"/>
        <end position="119"/>
    </location>
</feature>
<feature type="transmembrane region" description="Helical" evidence="2">
    <location>
        <begin position="179"/>
        <end position="196"/>
    </location>
</feature>
<feature type="domain" description="Phage shock protein PspC N-terminal" evidence="3">
    <location>
        <begin position="70"/>
        <end position="121"/>
    </location>
</feature>
<dbReference type="EMBL" id="CP047186">
    <property type="protein sequence ID" value="QHC54271.1"/>
    <property type="molecule type" value="Genomic_DNA"/>
</dbReference>
<dbReference type="Proteomes" id="UP000465031">
    <property type="component" value="Chromosome"/>
</dbReference>
<feature type="compositionally biased region" description="Pro residues" evidence="1">
    <location>
        <begin position="1"/>
        <end position="11"/>
    </location>
</feature>
<dbReference type="AlphaFoldDB" id="A0AAE6RHN2"/>
<keyword evidence="2" id="KW-0472">Membrane</keyword>
<feature type="region of interest" description="Disordered" evidence="1">
    <location>
        <begin position="1"/>
        <end position="52"/>
    </location>
</feature>
<evidence type="ECO:0000313" key="4">
    <source>
        <dbReference type="EMBL" id="QHC54271.1"/>
    </source>
</evidence>
<feature type="compositionally biased region" description="Gly residues" evidence="1">
    <location>
        <begin position="12"/>
        <end position="21"/>
    </location>
</feature>
<dbReference type="Pfam" id="PF04024">
    <property type="entry name" value="PspC"/>
    <property type="match status" value="1"/>
</dbReference>
<dbReference type="InterPro" id="IPR007168">
    <property type="entry name" value="Phageshock_PspC_N"/>
</dbReference>
<feature type="transmembrane region" description="Helical" evidence="2">
    <location>
        <begin position="324"/>
        <end position="345"/>
    </location>
</feature>
<feature type="compositionally biased region" description="Basic and acidic residues" evidence="1">
    <location>
        <begin position="226"/>
        <end position="241"/>
    </location>
</feature>
<protein>
    <submittedName>
        <fullName evidence="4">PspC domain-containing protein</fullName>
    </submittedName>
</protein>
<reference evidence="5" key="1">
    <citation type="submission" date="2019-12" db="EMBL/GenBank/DDBJ databases">
        <title>Complete and draft genome sequences of new strains and members of some known species of the genus Rathayibacter isolated from plants.</title>
        <authorList>
            <person name="Tarlachkov S.V."/>
            <person name="Starodumova I.P."/>
            <person name="Dorofeeva L.V."/>
            <person name="Prisyazhnaya N.V."/>
            <person name="Leyn S."/>
            <person name="Zlamal J."/>
            <person name="Elan M."/>
            <person name="Osterman A.L."/>
            <person name="Nadler S."/>
            <person name="Subbotin S.A."/>
            <person name="Evtushenko L.I."/>
        </authorList>
    </citation>
    <scope>NUCLEOTIDE SEQUENCE [LARGE SCALE GENOMIC DNA]</scope>
    <source>
        <strain evidence="5">VKM Ac-2761</strain>
    </source>
</reference>
<dbReference type="KEGG" id="rte:GSU10_00425"/>
<feature type="region of interest" description="Disordered" evidence="1">
    <location>
        <begin position="206"/>
        <end position="241"/>
    </location>
</feature>
<organism evidence="4 5">
    <name type="scientific">Rathayibacter tanaceti</name>
    <dbReference type="NCBI Taxonomy" id="1671680"/>
    <lineage>
        <taxon>Bacteria</taxon>
        <taxon>Bacillati</taxon>
        <taxon>Actinomycetota</taxon>
        <taxon>Actinomycetes</taxon>
        <taxon>Micrococcales</taxon>
        <taxon>Microbacteriaceae</taxon>
        <taxon>Rathayibacter</taxon>
    </lineage>
</organism>
<feature type="transmembrane region" description="Helical" evidence="2">
    <location>
        <begin position="352"/>
        <end position="371"/>
    </location>
</feature>
<accession>A0AAE6RHN2</accession>
<gene>
    <name evidence="4" type="ORF">GSU10_00425</name>
</gene>
<name>A0AAE6RHN2_9MICO</name>
<evidence type="ECO:0000256" key="2">
    <source>
        <dbReference type="SAM" id="Phobius"/>
    </source>
</evidence>
<evidence type="ECO:0000259" key="3">
    <source>
        <dbReference type="Pfam" id="PF04024"/>
    </source>
</evidence>
<feature type="region of interest" description="Disordered" evidence="1">
    <location>
        <begin position="495"/>
        <end position="525"/>
    </location>
</feature>